<evidence type="ECO:0000313" key="2">
    <source>
        <dbReference type="Proteomes" id="UP000217199"/>
    </source>
</evidence>
<proteinExistence type="predicted"/>
<comment type="caution">
    <text evidence="1">The sequence shown here is derived from an EMBL/GenBank/DDBJ whole genome shotgun (WGS) entry which is preliminary data.</text>
</comment>
<gene>
    <name evidence="1" type="ORF">PNOK_0362300</name>
</gene>
<dbReference type="AlphaFoldDB" id="A0A286UN19"/>
<accession>A0A286UN19</accession>
<evidence type="ECO:0000313" key="1">
    <source>
        <dbReference type="EMBL" id="PAV20996.1"/>
    </source>
</evidence>
<keyword evidence="2" id="KW-1185">Reference proteome</keyword>
<dbReference type="InParanoid" id="A0A286UN19"/>
<dbReference type="Proteomes" id="UP000217199">
    <property type="component" value="Unassembled WGS sequence"/>
</dbReference>
<protein>
    <submittedName>
        <fullName evidence="1">Uncharacterized protein</fullName>
    </submittedName>
</protein>
<sequence>MIKTRARGCVSTQLRYEASRPDSRIDKGALINGGQGPIIGNLYSLVSFAPSLFGITGTIISQLSGLRWKNQVHALPVSSEEEEEGTLSYSRRTAIAPRISYSWKVHYSSSLTRPSSVSGVVIRPTEFKLYRYGLLLPNPQHILNSFNIYRGKRAS</sequence>
<dbReference type="EMBL" id="NBII01000003">
    <property type="protein sequence ID" value="PAV20996.1"/>
    <property type="molecule type" value="Genomic_DNA"/>
</dbReference>
<organism evidence="1 2">
    <name type="scientific">Pyrrhoderma noxium</name>
    <dbReference type="NCBI Taxonomy" id="2282107"/>
    <lineage>
        <taxon>Eukaryota</taxon>
        <taxon>Fungi</taxon>
        <taxon>Dikarya</taxon>
        <taxon>Basidiomycota</taxon>
        <taxon>Agaricomycotina</taxon>
        <taxon>Agaricomycetes</taxon>
        <taxon>Hymenochaetales</taxon>
        <taxon>Hymenochaetaceae</taxon>
        <taxon>Pyrrhoderma</taxon>
    </lineage>
</organism>
<name>A0A286UN19_9AGAM</name>
<reference evidence="1 2" key="1">
    <citation type="journal article" date="2017" name="Mol. Ecol.">
        <title>Comparative and population genomic landscape of Phellinus noxius: A hypervariable fungus causing root rot in trees.</title>
        <authorList>
            <person name="Chung C.L."/>
            <person name="Lee T.J."/>
            <person name="Akiba M."/>
            <person name="Lee H.H."/>
            <person name="Kuo T.H."/>
            <person name="Liu D."/>
            <person name="Ke H.M."/>
            <person name="Yokoi T."/>
            <person name="Roa M.B."/>
            <person name="Lu M.J."/>
            <person name="Chang Y.Y."/>
            <person name="Ann P.J."/>
            <person name="Tsai J.N."/>
            <person name="Chen C.Y."/>
            <person name="Tzean S.S."/>
            <person name="Ota Y."/>
            <person name="Hattori T."/>
            <person name="Sahashi N."/>
            <person name="Liou R.F."/>
            <person name="Kikuchi T."/>
            <person name="Tsai I.J."/>
        </authorList>
    </citation>
    <scope>NUCLEOTIDE SEQUENCE [LARGE SCALE GENOMIC DNA]</scope>
    <source>
        <strain evidence="1 2">FFPRI411160</strain>
    </source>
</reference>